<sequence>MTAFLSNVVVLYVKLNCTTCVSVPVSLLVSKSVLTKIRFRDILNERAGLMGWPFFYLYFNHFIVNHLQYGPYSEGRWSAIFFINQHLNGGPHGWRCLRSR</sequence>
<evidence type="ECO:0000313" key="2">
    <source>
        <dbReference type="Proteomes" id="UP000220639"/>
    </source>
</evidence>
<name>A0A285AX18_9ENTR</name>
<protein>
    <submittedName>
        <fullName evidence="1">Uncharacterized protein</fullName>
    </submittedName>
</protein>
<reference evidence="2" key="1">
    <citation type="submission" date="2017-08" db="EMBL/GenBank/DDBJ databases">
        <authorList>
            <person name="Brisse S."/>
        </authorList>
    </citation>
    <scope>NUCLEOTIDE SEQUENCE [LARGE SCALE GENOMIC DNA]</scope>
    <source>
        <strain evidence="2">06D021</strain>
    </source>
</reference>
<proteinExistence type="predicted"/>
<organism evidence="1 2">
    <name type="scientific">Klebsiella grimontii</name>
    <dbReference type="NCBI Taxonomy" id="2058152"/>
    <lineage>
        <taxon>Bacteria</taxon>
        <taxon>Pseudomonadati</taxon>
        <taxon>Pseudomonadota</taxon>
        <taxon>Gammaproteobacteria</taxon>
        <taxon>Enterobacterales</taxon>
        <taxon>Enterobacteriaceae</taxon>
        <taxon>Klebsiella/Raoultella group</taxon>
        <taxon>Klebsiella</taxon>
    </lineage>
</organism>
<dbReference type="Proteomes" id="UP000220639">
    <property type="component" value="Unassembled WGS sequence"/>
</dbReference>
<dbReference type="EMBL" id="FZTC01000012">
    <property type="protein sequence ID" value="SNU33230.1"/>
    <property type="molecule type" value="Genomic_DNA"/>
</dbReference>
<accession>A0A285AX18</accession>
<gene>
    <name evidence="1" type="ORF">KOSB73_20015</name>
</gene>
<dbReference type="AlphaFoldDB" id="A0A285AX18"/>
<evidence type="ECO:0000313" key="1">
    <source>
        <dbReference type="EMBL" id="SNU33230.1"/>
    </source>
</evidence>